<dbReference type="Pfam" id="PF10798">
    <property type="entry name" value="YmgB"/>
    <property type="match status" value="1"/>
</dbReference>
<reference evidence="2" key="1">
    <citation type="journal article" date="2012" name="Appl. Microbiol. Biotechnol.">
        <title>The complete genome sequence of Pantoea ananatis AJ13355, an organism with great biotechnological potential.</title>
        <authorList>
            <person name="Hara Y."/>
            <person name="Kadotani N."/>
            <person name="Izui H."/>
            <person name="Katashkina J.I."/>
            <person name="Kuvaeva T.M."/>
            <person name="Andreeva I.G."/>
            <person name="Golubeva L.I."/>
            <person name="Malko D.B."/>
            <person name="Makeev V.J."/>
            <person name="Mashko S.V."/>
            <person name="Kozlov Y.I."/>
        </authorList>
    </citation>
    <scope>NUCLEOTIDE SEQUENCE [LARGE SCALE GENOMIC DNA]</scope>
    <source>
        <strain evidence="2">AJ13355</strain>
    </source>
</reference>
<organism evidence="1 2">
    <name type="scientific">Pantoea ananatis (strain AJ13355)</name>
    <dbReference type="NCBI Taxonomy" id="932677"/>
    <lineage>
        <taxon>Bacteria</taxon>
        <taxon>Pseudomonadati</taxon>
        <taxon>Pseudomonadota</taxon>
        <taxon>Gammaproteobacteria</taxon>
        <taxon>Enterobacterales</taxon>
        <taxon>Erwiniaceae</taxon>
        <taxon>Pantoea</taxon>
    </lineage>
</organism>
<dbReference type="EMBL" id="AP012032">
    <property type="protein sequence ID" value="BAK11189.1"/>
    <property type="molecule type" value="Genomic_DNA"/>
</dbReference>
<accession>A0A0H3KVE9</accession>
<evidence type="ECO:0000313" key="2">
    <source>
        <dbReference type="Proteomes" id="UP000006690"/>
    </source>
</evidence>
<dbReference type="NCBIfam" id="NF040640">
    <property type="entry name" value="YcgZ_fam"/>
    <property type="match status" value="1"/>
</dbReference>
<dbReference type="PATRIC" id="fig|932677.3.peg.1280"/>
<proteinExistence type="predicted"/>
<sequence>MRPRYPGPALLSSLFSLVNGLLHPAFSLSASNRSFLHRNSCTSFILLYNFMLLSTDDFWTTARAPMQHNHRLPQSADDISRYFSAANLPSQQELLGQIVVDILRAGQNVNRKSICTKLLRRLELSASQEEERLCRELIGLLFGR</sequence>
<dbReference type="HOGENOM" id="CLU_1794615_0_0_6"/>
<dbReference type="Gene3D" id="1.20.5.5260">
    <property type="match status" value="1"/>
</dbReference>
<dbReference type="Proteomes" id="UP000006690">
    <property type="component" value="Chromosome"/>
</dbReference>
<dbReference type="AlphaFoldDB" id="A0A0H3KVE9"/>
<dbReference type="KEGG" id="paj:PAJ_1109"/>
<gene>
    <name evidence="1" type="primary">ycgZ</name>
    <name evidence="1" type="ordered locus">PAJ_1109</name>
</gene>
<dbReference type="GO" id="GO:0071468">
    <property type="term" value="P:cellular response to acidic pH"/>
    <property type="evidence" value="ECO:0007669"/>
    <property type="project" value="InterPro"/>
</dbReference>
<evidence type="ECO:0008006" key="3">
    <source>
        <dbReference type="Google" id="ProtNLM"/>
    </source>
</evidence>
<protein>
    <recommendedName>
        <fullName evidence="3">YcgZ</fullName>
    </recommendedName>
</protein>
<dbReference type="InterPro" id="IPR024753">
    <property type="entry name" value="AriR"/>
</dbReference>
<evidence type="ECO:0000313" key="1">
    <source>
        <dbReference type="EMBL" id="BAK11189.1"/>
    </source>
</evidence>
<dbReference type="eggNOG" id="ENOG5030KUZ">
    <property type="taxonomic scope" value="Bacteria"/>
</dbReference>
<name>A0A0H3KVE9_PANAA</name>